<dbReference type="EMBL" id="WIXP02000011">
    <property type="protein sequence ID" value="KAF6202860.1"/>
    <property type="molecule type" value="Genomic_DNA"/>
</dbReference>
<keyword evidence="3" id="KW-1185">Reference proteome</keyword>
<name>A0A8S9X106_APOLU</name>
<evidence type="ECO:0000313" key="2">
    <source>
        <dbReference type="EMBL" id="KAF6202860.1"/>
    </source>
</evidence>
<keyword evidence="1" id="KW-0732">Signal</keyword>
<protein>
    <recommendedName>
        <fullName evidence="4">Lysozyme</fullName>
    </recommendedName>
</protein>
<feature type="chain" id="PRO_5035801240" description="Lysozyme" evidence="1">
    <location>
        <begin position="20"/>
        <end position="314"/>
    </location>
</feature>
<accession>A0A8S9X106</accession>
<comment type="caution">
    <text evidence="2">The sequence shown here is derived from an EMBL/GenBank/DDBJ whole genome shotgun (WGS) entry which is preliminary data.</text>
</comment>
<dbReference type="Gene3D" id="3.40.33.10">
    <property type="entry name" value="CAP"/>
    <property type="match status" value="1"/>
</dbReference>
<reference evidence="2" key="1">
    <citation type="journal article" date="2021" name="Mol. Ecol. Resour.">
        <title>Apolygus lucorum genome provides insights into omnivorousness and mesophyll feeding.</title>
        <authorList>
            <person name="Liu Y."/>
            <person name="Liu H."/>
            <person name="Wang H."/>
            <person name="Huang T."/>
            <person name="Liu B."/>
            <person name="Yang B."/>
            <person name="Yin L."/>
            <person name="Li B."/>
            <person name="Zhang Y."/>
            <person name="Zhang S."/>
            <person name="Jiang F."/>
            <person name="Zhang X."/>
            <person name="Ren Y."/>
            <person name="Wang B."/>
            <person name="Wang S."/>
            <person name="Lu Y."/>
            <person name="Wu K."/>
            <person name="Fan W."/>
            <person name="Wang G."/>
        </authorList>
    </citation>
    <scope>NUCLEOTIDE SEQUENCE</scope>
    <source>
        <strain evidence="2">12Hb</strain>
    </source>
</reference>
<evidence type="ECO:0008006" key="4">
    <source>
        <dbReference type="Google" id="ProtNLM"/>
    </source>
</evidence>
<sequence>MWGTFTLLCLLGVLRYAALQDATTVAPAPAPPAPGGLGNDTSKCEDLVVYADKVPDGFSIKDIISNIGNMRMHLEDFVDGWKGSCPGGPVKMDPSMMKDAEAEAKKCHMEPDPYEPMFWEGTGHGIVGVWGMDMKMLKEMATTTKPWMKNKRLTSLPDEKLKAMIGSYVKGDWDPFYQINWGLTDQVACAVAMYNSSDFELLSKKFKKEIKTKTQLWNIMCLFKPMGCVVGKEAWKFCGFRTETGNSHKTKITTPFTISSTSRTIPPSTSKTKKPHSAGTRIGGEIGLNVGTLTILILTTLSKNLINLLIPISA</sequence>
<evidence type="ECO:0000256" key="1">
    <source>
        <dbReference type="SAM" id="SignalP"/>
    </source>
</evidence>
<gene>
    <name evidence="2" type="ORF">GE061_003265</name>
</gene>
<organism evidence="2 3">
    <name type="scientific">Apolygus lucorum</name>
    <name type="common">Small green plant bug</name>
    <name type="synonym">Lygocoris lucorum</name>
    <dbReference type="NCBI Taxonomy" id="248454"/>
    <lineage>
        <taxon>Eukaryota</taxon>
        <taxon>Metazoa</taxon>
        <taxon>Ecdysozoa</taxon>
        <taxon>Arthropoda</taxon>
        <taxon>Hexapoda</taxon>
        <taxon>Insecta</taxon>
        <taxon>Pterygota</taxon>
        <taxon>Neoptera</taxon>
        <taxon>Paraneoptera</taxon>
        <taxon>Hemiptera</taxon>
        <taxon>Heteroptera</taxon>
        <taxon>Panheteroptera</taxon>
        <taxon>Cimicomorpha</taxon>
        <taxon>Miridae</taxon>
        <taxon>Mirini</taxon>
        <taxon>Apolygus</taxon>
    </lineage>
</organism>
<dbReference type="Proteomes" id="UP000466442">
    <property type="component" value="Unassembled WGS sequence"/>
</dbReference>
<proteinExistence type="predicted"/>
<dbReference type="InterPro" id="IPR035940">
    <property type="entry name" value="CAP_sf"/>
</dbReference>
<dbReference type="AlphaFoldDB" id="A0A8S9X106"/>
<evidence type="ECO:0000313" key="3">
    <source>
        <dbReference type="Proteomes" id="UP000466442"/>
    </source>
</evidence>
<dbReference type="SUPFAM" id="SSF55797">
    <property type="entry name" value="PR-1-like"/>
    <property type="match status" value="1"/>
</dbReference>
<feature type="signal peptide" evidence="1">
    <location>
        <begin position="1"/>
        <end position="19"/>
    </location>
</feature>